<dbReference type="AlphaFoldDB" id="A0A835KEY1"/>
<dbReference type="EMBL" id="JACEFO010001626">
    <property type="protein sequence ID" value="KAF8728760.1"/>
    <property type="molecule type" value="Genomic_DNA"/>
</dbReference>
<dbReference type="InterPro" id="IPR050148">
    <property type="entry name" value="Terpene_synthase-like"/>
</dbReference>
<comment type="caution">
    <text evidence="3">The sequence shown here is derived from an EMBL/GenBank/DDBJ whole genome shotgun (WGS) entry which is preliminary data.</text>
</comment>
<dbReference type="SFLD" id="SFLDG01019">
    <property type="entry name" value="Terpene_Cyclase_Like_1_C_Termi"/>
    <property type="match status" value="1"/>
</dbReference>
<gene>
    <name evidence="3" type="ORF">HU200_018038</name>
</gene>
<dbReference type="GO" id="GO:0010333">
    <property type="term" value="F:terpene synthase activity"/>
    <property type="evidence" value="ECO:0007669"/>
    <property type="project" value="InterPro"/>
</dbReference>
<reference evidence="3" key="1">
    <citation type="submission" date="2020-07" db="EMBL/GenBank/DDBJ databases">
        <title>Genome sequence and genetic diversity analysis of an under-domesticated orphan crop, white fonio (Digitaria exilis).</title>
        <authorList>
            <person name="Bennetzen J.L."/>
            <person name="Chen S."/>
            <person name="Ma X."/>
            <person name="Wang X."/>
            <person name="Yssel A.E.J."/>
            <person name="Chaluvadi S.R."/>
            <person name="Johnson M."/>
            <person name="Gangashetty P."/>
            <person name="Hamidou F."/>
            <person name="Sanogo M.D."/>
            <person name="Zwaenepoel A."/>
            <person name="Wallace J."/>
            <person name="Van De Peer Y."/>
            <person name="Van Deynze A."/>
        </authorList>
    </citation>
    <scope>NUCLEOTIDE SEQUENCE</scope>
    <source>
        <tissue evidence="3">Leaves</tissue>
    </source>
</reference>
<proteinExistence type="predicted"/>
<dbReference type="PANTHER" id="PTHR31225:SF63">
    <property type="entry name" value="BETA-SELINENE SYNTHASE"/>
    <property type="match status" value="1"/>
</dbReference>
<dbReference type="InterPro" id="IPR008930">
    <property type="entry name" value="Terpenoid_cyclase/PrenylTrfase"/>
</dbReference>
<dbReference type="InterPro" id="IPR005630">
    <property type="entry name" value="Terpene_synthase_metal-bd"/>
</dbReference>
<dbReference type="GO" id="GO:0000287">
    <property type="term" value="F:magnesium ion binding"/>
    <property type="evidence" value="ECO:0007669"/>
    <property type="project" value="InterPro"/>
</dbReference>
<evidence type="ECO:0000313" key="4">
    <source>
        <dbReference type="Proteomes" id="UP000636709"/>
    </source>
</evidence>
<keyword evidence="4" id="KW-1185">Reference proteome</keyword>
<dbReference type="SUPFAM" id="SSF48239">
    <property type="entry name" value="Terpenoid cyclases/Protein prenyltransferases"/>
    <property type="match status" value="1"/>
</dbReference>
<evidence type="ECO:0000313" key="3">
    <source>
        <dbReference type="EMBL" id="KAF8728760.1"/>
    </source>
</evidence>
<dbReference type="InterPro" id="IPR036965">
    <property type="entry name" value="Terpene_synth_N_sf"/>
</dbReference>
<feature type="domain" description="Terpene synthase metal-binding" evidence="2">
    <location>
        <begin position="96"/>
        <end position="321"/>
    </location>
</feature>
<protein>
    <recommendedName>
        <fullName evidence="2">Terpene synthase metal-binding domain-containing protein</fullName>
    </recommendedName>
</protein>
<dbReference type="Pfam" id="PF03936">
    <property type="entry name" value="Terpene_synth_C"/>
    <property type="match status" value="1"/>
</dbReference>
<evidence type="ECO:0000256" key="1">
    <source>
        <dbReference type="ARBA" id="ARBA00022723"/>
    </source>
</evidence>
<name>A0A835KEY1_9POAL</name>
<dbReference type="PANTHER" id="PTHR31225">
    <property type="entry name" value="OS04G0344100 PROTEIN-RELATED"/>
    <property type="match status" value="1"/>
</dbReference>
<dbReference type="InterPro" id="IPR008949">
    <property type="entry name" value="Isoprenoid_synthase_dom_sf"/>
</dbReference>
<keyword evidence="1" id="KW-0479">Metal-binding</keyword>
<accession>A0A835KEY1</accession>
<dbReference type="Gene3D" id="1.50.10.130">
    <property type="entry name" value="Terpene synthase, N-terminal domain"/>
    <property type="match status" value="1"/>
</dbReference>
<dbReference type="Proteomes" id="UP000636709">
    <property type="component" value="Unassembled WGS sequence"/>
</dbReference>
<dbReference type="OrthoDB" id="1877784at2759"/>
<organism evidence="3 4">
    <name type="scientific">Digitaria exilis</name>
    <dbReference type="NCBI Taxonomy" id="1010633"/>
    <lineage>
        <taxon>Eukaryota</taxon>
        <taxon>Viridiplantae</taxon>
        <taxon>Streptophyta</taxon>
        <taxon>Embryophyta</taxon>
        <taxon>Tracheophyta</taxon>
        <taxon>Spermatophyta</taxon>
        <taxon>Magnoliopsida</taxon>
        <taxon>Liliopsida</taxon>
        <taxon>Poales</taxon>
        <taxon>Poaceae</taxon>
        <taxon>PACMAD clade</taxon>
        <taxon>Panicoideae</taxon>
        <taxon>Panicodae</taxon>
        <taxon>Paniceae</taxon>
        <taxon>Anthephorinae</taxon>
        <taxon>Digitaria</taxon>
    </lineage>
</organism>
<dbReference type="GO" id="GO:0016114">
    <property type="term" value="P:terpenoid biosynthetic process"/>
    <property type="evidence" value="ECO:0007669"/>
    <property type="project" value="InterPro"/>
</dbReference>
<dbReference type="Gene3D" id="1.10.600.10">
    <property type="entry name" value="Farnesyl Diphosphate Synthase"/>
    <property type="match status" value="1"/>
</dbReference>
<dbReference type="SFLD" id="SFLDS00005">
    <property type="entry name" value="Isoprenoid_Synthase_Type_I"/>
    <property type="match status" value="1"/>
</dbReference>
<dbReference type="SUPFAM" id="SSF48576">
    <property type="entry name" value="Terpenoid synthases"/>
    <property type="match status" value="1"/>
</dbReference>
<dbReference type="InterPro" id="IPR034741">
    <property type="entry name" value="Terpene_cyclase-like_1_C"/>
</dbReference>
<sequence>MATPGEQALDEAISFSRSHLVSMNGKLASPLAKQVSRALDIPLPRFPKRLETMHYIVEYEKEEGHDPMVLELARLDFNLCRSLHLKELRDLSLWWKELYGNVKLSYARDRLVENYFWTCGVFHEEDYSRARMLFAKTFGLLSLMDDTFDVYATLEECYILNEAIQRWDESAVSTLPEYMRMFYINLVRNFKEFEDSLQPHEKYRVSYVRKAVKLLSKYYLDEAKWSSEKYAPSFKEHVEVSVISSGFPTLAVVLLMGAGDLANREAFEWAIGVPDMDIASYKKGKNKKDAASSVECYAKERGVSGEEAAAAIAGMAEHAWRTINKSFMDMDIALLPAQLVVNLTKTPEVIYLGGRDAYTFTGDLKDFVVSLFVNGPTI</sequence>
<evidence type="ECO:0000259" key="2">
    <source>
        <dbReference type="Pfam" id="PF03936"/>
    </source>
</evidence>